<protein>
    <submittedName>
        <fullName evidence="1">Uncharacterized protein</fullName>
    </submittedName>
</protein>
<reference evidence="1" key="1">
    <citation type="submission" date="2020-06" db="EMBL/GenBank/DDBJ databases">
        <authorList>
            <person name="Dong N."/>
        </authorList>
    </citation>
    <scope>NUCLEOTIDE SEQUENCE</scope>
    <source>
        <strain evidence="1">R1692</strain>
    </source>
</reference>
<dbReference type="Proteomes" id="UP001170954">
    <property type="component" value="Unassembled WGS sequence"/>
</dbReference>
<evidence type="ECO:0000313" key="1">
    <source>
        <dbReference type="EMBL" id="MDM1050141.1"/>
    </source>
</evidence>
<keyword evidence="2" id="KW-1185">Reference proteome</keyword>
<accession>A0ABT7NSA8</accession>
<sequence length="237" mass="27448">MKIKTIEAANRESILNQVDLLSNQLFSNALCIGDSAYQLTEIEFYLRSKDDSIFNDPYTYGHDLQLESYKLYAHASGLDITFGNENFYVGVLIRGVAKFRDKHSFKTELEPKQHYNLEKIISGPQKVATELISNLAFDQQNYLYFSPLFYATAGPYPFVHIAKTIRHGLSKKEEYYHDLPLRHIGFFPIDVIKNINDNKNITISNRTQIIIDDYRNNRVQNLDIVKLILGYIPSELR</sequence>
<dbReference type="EMBL" id="JACAGK010000074">
    <property type="protein sequence ID" value="MDM1050141.1"/>
    <property type="molecule type" value="Genomic_DNA"/>
</dbReference>
<organism evidence="1 2">
    <name type="scientific">Sphingobacterium hotanense</name>
    <dbReference type="NCBI Taxonomy" id="649196"/>
    <lineage>
        <taxon>Bacteria</taxon>
        <taxon>Pseudomonadati</taxon>
        <taxon>Bacteroidota</taxon>
        <taxon>Sphingobacteriia</taxon>
        <taxon>Sphingobacteriales</taxon>
        <taxon>Sphingobacteriaceae</taxon>
        <taxon>Sphingobacterium</taxon>
    </lineage>
</organism>
<proteinExistence type="predicted"/>
<reference evidence="1" key="2">
    <citation type="journal article" date="2022" name="Sci. Total Environ.">
        <title>Prevalence, transmission, and molecular epidemiology of tet(X)-positive bacteria among humans, animals, and environmental niches in China: An epidemiological, and genomic-based study.</title>
        <authorList>
            <person name="Dong N."/>
            <person name="Zeng Y."/>
            <person name="Cai C."/>
            <person name="Sun C."/>
            <person name="Lu J."/>
            <person name="Liu C."/>
            <person name="Zhou H."/>
            <person name="Sun Q."/>
            <person name="Shu L."/>
            <person name="Wang H."/>
            <person name="Wang Y."/>
            <person name="Wang S."/>
            <person name="Wu C."/>
            <person name="Chan E.W."/>
            <person name="Chen G."/>
            <person name="Shen Z."/>
            <person name="Chen S."/>
            <person name="Zhang R."/>
        </authorList>
    </citation>
    <scope>NUCLEOTIDE SEQUENCE</scope>
    <source>
        <strain evidence="1">R1692</strain>
    </source>
</reference>
<evidence type="ECO:0000313" key="2">
    <source>
        <dbReference type="Proteomes" id="UP001170954"/>
    </source>
</evidence>
<name>A0ABT7NSA8_9SPHI</name>
<gene>
    <name evidence="1" type="ORF">HX018_18030</name>
</gene>
<dbReference type="RefSeq" id="WP_286652292.1">
    <property type="nucleotide sequence ID" value="NZ_JACAGK010000074.1"/>
</dbReference>
<comment type="caution">
    <text evidence="1">The sequence shown here is derived from an EMBL/GenBank/DDBJ whole genome shotgun (WGS) entry which is preliminary data.</text>
</comment>